<evidence type="ECO:0000313" key="3">
    <source>
        <dbReference type="EMBL" id="PBK03085.1"/>
    </source>
</evidence>
<dbReference type="InterPro" id="IPR009050">
    <property type="entry name" value="Globin-like_sf"/>
</dbReference>
<keyword evidence="1" id="KW-0349">Heme</keyword>
<keyword evidence="1" id="KW-0479">Metal-binding</keyword>
<dbReference type="RefSeq" id="WP_096005893.1">
    <property type="nucleotide sequence ID" value="NZ_JBLWUL010000014.1"/>
</dbReference>
<comment type="caution">
    <text evidence="3">The sequence shown here is derived from an EMBL/GenBank/DDBJ whole genome shotgun (WGS) entry which is preliminary data.</text>
</comment>
<evidence type="ECO:0000256" key="1">
    <source>
        <dbReference type="RuleBase" id="RU000356"/>
    </source>
</evidence>
<evidence type="ECO:0000313" key="4">
    <source>
        <dbReference type="Proteomes" id="UP000242313"/>
    </source>
</evidence>
<keyword evidence="1" id="KW-0561">Oxygen transport</keyword>
<dbReference type="EMBL" id="NTMR01000024">
    <property type="protein sequence ID" value="PBK03085.1"/>
    <property type="molecule type" value="Genomic_DNA"/>
</dbReference>
<keyword evidence="4" id="KW-1185">Reference proteome</keyword>
<gene>
    <name evidence="3" type="ORF">CNQ84_16285</name>
</gene>
<dbReference type="InterPro" id="IPR044399">
    <property type="entry name" value="Mb-like_M"/>
</dbReference>
<reference evidence="3 4" key="1">
    <citation type="submission" date="2017-09" db="EMBL/GenBank/DDBJ databases">
        <title>Pseudomonas abyssi sp. nov. isolated from Abyssopelagic Water.</title>
        <authorList>
            <person name="Wei Y."/>
        </authorList>
    </citation>
    <scope>NUCLEOTIDE SEQUENCE [LARGE SCALE GENOMIC DNA]</scope>
    <source>
        <strain evidence="3 4">MT5</strain>
    </source>
</reference>
<dbReference type="GO" id="GO:0019825">
    <property type="term" value="F:oxygen binding"/>
    <property type="evidence" value="ECO:0007669"/>
    <property type="project" value="InterPro"/>
</dbReference>
<dbReference type="GO" id="GO:0005344">
    <property type="term" value="F:oxygen carrier activity"/>
    <property type="evidence" value="ECO:0007669"/>
    <property type="project" value="UniProtKB-KW"/>
</dbReference>
<name>A0A2A3MEM0_9PSED</name>
<evidence type="ECO:0000259" key="2">
    <source>
        <dbReference type="Pfam" id="PF00042"/>
    </source>
</evidence>
<dbReference type="Gene3D" id="1.10.490.10">
    <property type="entry name" value="Globins"/>
    <property type="match status" value="1"/>
</dbReference>
<dbReference type="SUPFAM" id="SSF46458">
    <property type="entry name" value="Globin-like"/>
    <property type="match status" value="1"/>
</dbReference>
<proteinExistence type="inferred from homology"/>
<keyword evidence="1" id="KW-0408">Iron</keyword>
<dbReference type="CDD" id="cd01040">
    <property type="entry name" value="Mb-like"/>
    <property type="match status" value="1"/>
</dbReference>
<dbReference type="InterPro" id="IPR012292">
    <property type="entry name" value="Globin/Proto"/>
</dbReference>
<accession>A0A2A3MEM0</accession>
<protein>
    <submittedName>
        <fullName evidence="3">Globin</fullName>
    </submittedName>
</protein>
<feature type="domain" description="Globin" evidence="2">
    <location>
        <begin position="23"/>
        <end position="121"/>
    </location>
</feature>
<comment type="similarity">
    <text evidence="1">Belongs to the globin family.</text>
</comment>
<organism evidence="3 4">
    <name type="scientific">Pseudomonas abyssi</name>
    <dbReference type="NCBI Taxonomy" id="170540"/>
    <lineage>
        <taxon>Bacteria</taxon>
        <taxon>Pseudomonadati</taxon>
        <taxon>Pseudomonadota</taxon>
        <taxon>Gammaproteobacteria</taxon>
        <taxon>Pseudomonadales</taxon>
        <taxon>Pseudomonadaceae</taxon>
        <taxon>Pseudomonas</taxon>
    </lineage>
</organism>
<sequence>MNAPDIVMQSYGRCCASATFFDDFYQHFLQSSPEVRAKFTNTDMPAQKLLLRQGILNLVLFSRGLPPTKLQALAKSHSRENLDIQPHLYTFWVDALIHTVERHDKQATAETSRAWRDVLSKGIEVIQAGY</sequence>
<keyword evidence="1" id="KW-0813">Transport</keyword>
<dbReference type="Proteomes" id="UP000242313">
    <property type="component" value="Unassembled WGS sequence"/>
</dbReference>
<dbReference type="Pfam" id="PF00042">
    <property type="entry name" value="Globin"/>
    <property type="match status" value="1"/>
</dbReference>
<dbReference type="InterPro" id="IPR000971">
    <property type="entry name" value="Globin"/>
</dbReference>
<dbReference type="GO" id="GO:0020037">
    <property type="term" value="F:heme binding"/>
    <property type="evidence" value="ECO:0007669"/>
    <property type="project" value="InterPro"/>
</dbReference>
<dbReference type="AlphaFoldDB" id="A0A2A3MEM0"/>